<evidence type="ECO:0000313" key="2">
    <source>
        <dbReference type="Proteomes" id="UP000307440"/>
    </source>
</evidence>
<gene>
    <name evidence="1" type="ORF">FA15DRAFT_675930</name>
</gene>
<dbReference type="AlphaFoldDB" id="A0A5C3KC47"/>
<name>A0A5C3KC47_COPMA</name>
<reference evidence="1 2" key="1">
    <citation type="journal article" date="2019" name="Nat. Ecol. Evol.">
        <title>Megaphylogeny resolves global patterns of mushroom evolution.</title>
        <authorList>
            <person name="Varga T."/>
            <person name="Krizsan K."/>
            <person name="Foldi C."/>
            <person name="Dima B."/>
            <person name="Sanchez-Garcia M."/>
            <person name="Sanchez-Ramirez S."/>
            <person name="Szollosi G.J."/>
            <person name="Szarkandi J.G."/>
            <person name="Papp V."/>
            <person name="Albert L."/>
            <person name="Andreopoulos W."/>
            <person name="Angelini C."/>
            <person name="Antonin V."/>
            <person name="Barry K.W."/>
            <person name="Bougher N.L."/>
            <person name="Buchanan P."/>
            <person name="Buyck B."/>
            <person name="Bense V."/>
            <person name="Catcheside P."/>
            <person name="Chovatia M."/>
            <person name="Cooper J."/>
            <person name="Damon W."/>
            <person name="Desjardin D."/>
            <person name="Finy P."/>
            <person name="Geml J."/>
            <person name="Haridas S."/>
            <person name="Hughes K."/>
            <person name="Justo A."/>
            <person name="Karasinski D."/>
            <person name="Kautmanova I."/>
            <person name="Kiss B."/>
            <person name="Kocsube S."/>
            <person name="Kotiranta H."/>
            <person name="LaButti K.M."/>
            <person name="Lechner B.E."/>
            <person name="Liimatainen K."/>
            <person name="Lipzen A."/>
            <person name="Lukacs Z."/>
            <person name="Mihaltcheva S."/>
            <person name="Morgado L.N."/>
            <person name="Niskanen T."/>
            <person name="Noordeloos M.E."/>
            <person name="Ohm R.A."/>
            <person name="Ortiz-Santana B."/>
            <person name="Ovrebo C."/>
            <person name="Racz N."/>
            <person name="Riley R."/>
            <person name="Savchenko A."/>
            <person name="Shiryaev A."/>
            <person name="Soop K."/>
            <person name="Spirin V."/>
            <person name="Szebenyi C."/>
            <person name="Tomsovsky M."/>
            <person name="Tulloss R.E."/>
            <person name="Uehling J."/>
            <person name="Grigoriev I.V."/>
            <person name="Vagvolgyi C."/>
            <person name="Papp T."/>
            <person name="Martin F.M."/>
            <person name="Miettinen O."/>
            <person name="Hibbett D.S."/>
            <person name="Nagy L.G."/>
        </authorList>
    </citation>
    <scope>NUCLEOTIDE SEQUENCE [LARGE SCALE GENOMIC DNA]</scope>
    <source>
        <strain evidence="1 2">CBS 121175</strain>
    </source>
</reference>
<accession>A0A5C3KC47</accession>
<keyword evidence="2" id="KW-1185">Reference proteome</keyword>
<dbReference type="Proteomes" id="UP000307440">
    <property type="component" value="Unassembled WGS sequence"/>
</dbReference>
<dbReference type="EMBL" id="ML210478">
    <property type="protein sequence ID" value="TFK17656.1"/>
    <property type="molecule type" value="Genomic_DNA"/>
</dbReference>
<organism evidence="1 2">
    <name type="scientific">Coprinopsis marcescibilis</name>
    <name type="common">Agaric fungus</name>
    <name type="synonym">Psathyrella marcescibilis</name>
    <dbReference type="NCBI Taxonomy" id="230819"/>
    <lineage>
        <taxon>Eukaryota</taxon>
        <taxon>Fungi</taxon>
        <taxon>Dikarya</taxon>
        <taxon>Basidiomycota</taxon>
        <taxon>Agaricomycotina</taxon>
        <taxon>Agaricomycetes</taxon>
        <taxon>Agaricomycetidae</taxon>
        <taxon>Agaricales</taxon>
        <taxon>Agaricineae</taxon>
        <taxon>Psathyrellaceae</taxon>
        <taxon>Coprinopsis</taxon>
    </lineage>
</organism>
<proteinExistence type="predicted"/>
<sequence length="68" mass="7522">MFHSILACRLVLHLREVADRGTVRLDGATKLYDDSFSVDCPRRIAPIRFAPAQADSDASSRFTSQIGV</sequence>
<evidence type="ECO:0000313" key="1">
    <source>
        <dbReference type="EMBL" id="TFK17656.1"/>
    </source>
</evidence>
<protein>
    <submittedName>
        <fullName evidence="1">Uncharacterized protein</fullName>
    </submittedName>
</protein>